<name>A0A8T2RYR4_CERRI</name>
<reference evidence="10 11" key="1">
    <citation type="submission" date="2021-08" db="EMBL/GenBank/DDBJ databases">
        <title>WGS assembly of Ceratopteris richardii.</title>
        <authorList>
            <person name="Marchant D.B."/>
            <person name="Chen G."/>
            <person name="Jenkins J."/>
            <person name="Shu S."/>
            <person name="Leebens-Mack J."/>
            <person name="Grimwood J."/>
            <person name="Schmutz J."/>
            <person name="Soltis P."/>
            <person name="Soltis D."/>
            <person name="Chen Z.-H."/>
        </authorList>
    </citation>
    <scope>NUCLEOTIDE SEQUENCE [LARGE SCALE GENOMIC DNA]</scope>
    <source>
        <strain evidence="10">Whitten #5841</strain>
        <tissue evidence="10">Leaf</tissue>
    </source>
</reference>
<dbReference type="SUPFAM" id="SSF54373">
    <property type="entry name" value="FAD-linked reductases, C-terminal domain"/>
    <property type="match status" value="1"/>
</dbReference>
<dbReference type="PANTHER" id="PTHR10742">
    <property type="entry name" value="FLAVIN MONOAMINE OXIDASE"/>
    <property type="match status" value="1"/>
</dbReference>
<organism evidence="10 11">
    <name type="scientific">Ceratopteris richardii</name>
    <name type="common">Triangle waterfern</name>
    <dbReference type="NCBI Taxonomy" id="49495"/>
    <lineage>
        <taxon>Eukaryota</taxon>
        <taxon>Viridiplantae</taxon>
        <taxon>Streptophyta</taxon>
        <taxon>Embryophyta</taxon>
        <taxon>Tracheophyta</taxon>
        <taxon>Polypodiopsida</taxon>
        <taxon>Polypodiidae</taxon>
        <taxon>Polypodiales</taxon>
        <taxon>Pteridineae</taxon>
        <taxon>Pteridaceae</taxon>
        <taxon>Parkerioideae</taxon>
        <taxon>Ceratopteris</taxon>
    </lineage>
</organism>
<sequence>MTENLPALACDFRPRVIIVGGGMAGLSAAHHLTAVAPGKFNLILLEANNRLGGRICSSSIHGEVIEMGATWIHGIEGSPLYGIADRMHLMQGASPWECMDGFPDAPIVITEGGDLIPSHIVDSFDDLYKKLYEVIQYTEGGMQQFSEFISGFSTEEFRRLRESLKGASVAEYLREGFRSYVTMPQENGDNGSQSKGQAQRNSSSSWSVRAMQEGVFRMRQNVERSVTGADSLSDLDMESNSEYWEYPGEHKTIGHGYSSIIEYLAQTLPNKIIRFNKRVTKIAWSGNMQTAPLCIHCDDGTSYDAEHVIVTVSLGVLKQEVPSADGAKPATLIRLFDPPLPAWKLSAISRLGFGVVDKCFIAMKPNSQGSIYPHMQLVFREESHQDHIEDIDHSPWWMKKNFSFYPIHKHSHVLCTWLTGKEAMEMERLSDEEVITGILRTMKSFGFGEINDCSNDVGIVQQTFKSPETRILRSNVRGLKRSKWGSNPLFRGSYSYVAVGSSGADIDVLAEPLPRSAPPPDVAVASLCPTEGRPLQLLFAGEATHRHCYSTTHGAFLSGVREAERLMKHYELKESTG</sequence>
<evidence type="ECO:0000313" key="11">
    <source>
        <dbReference type="Proteomes" id="UP000825935"/>
    </source>
</evidence>
<comment type="subcellular location">
    <subcellularLocation>
        <location evidence="2">Cytoplasm</location>
    </subcellularLocation>
</comment>
<proteinExistence type="inferred from homology"/>
<dbReference type="Proteomes" id="UP000825935">
    <property type="component" value="Chromosome 23"/>
</dbReference>
<evidence type="ECO:0000313" key="10">
    <source>
        <dbReference type="EMBL" id="KAH7301580.1"/>
    </source>
</evidence>
<comment type="similarity">
    <text evidence="3">Belongs to the flavin monoamine oxidase family.</text>
</comment>
<dbReference type="Gene3D" id="3.90.660.10">
    <property type="match status" value="1"/>
</dbReference>
<accession>A0A8T2RYR4</accession>
<feature type="region of interest" description="Disordered" evidence="8">
    <location>
        <begin position="183"/>
        <end position="207"/>
    </location>
</feature>
<dbReference type="Gene3D" id="3.50.50.60">
    <property type="entry name" value="FAD/NAD(P)-binding domain"/>
    <property type="match status" value="2"/>
</dbReference>
<dbReference type="EMBL" id="CM035428">
    <property type="protein sequence ID" value="KAH7301580.1"/>
    <property type="molecule type" value="Genomic_DNA"/>
</dbReference>
<evidence type="ECO:0000256" key="7">
    <source>
        <dbReference type="ARBA" id="ARBA00023002"/>
    </source>
</evidence>
<keyword evidence="4" id="KW-0963">Cytoplasm</keyword>
<protein>
    <recommendedName>
        <fullName evidence="9">Amine oxidase domain-containing protein</fullName>
    </recommendedName>
</protein>
<evidence type="ECO:0000256" key="4">
    <source>
        <dbReference type="ARBA" id="ARBA00022490"/>
    </source>
</evidence>
<dbReference type="PANTHER" id="PTHR10742:SF405">
    <property type="entry name" value="PEROXISOMAL N(1)-ACETYL-SPERMINE_SPERMIDINE OXIDASE"/>
    <property type="match status" value="1"/>
</dbReference>
<dbReference type="OMA" id="ASQIGYY"/>
<feature type="domain" description="Amine oxidase" evidence="9">
    <location>
        <begin position="23"/>
        <end position="566"/>
    </location>
</feature>
<dbReference type="Pfam" id="PF01593">
    <property type="entry name" value="Amino_oxidase"/>
    <property type="match status" value="1"/>
</dbReference>
<dbReference type="InterPro" id="IPR050281">
    <property type="entry name" value="Flavin_monoamine_oxidase"/>
</dbReference>
<dbReference type="SUPFAM" id="SSF51905">
    <property type="entry name" value="FAD/NAD(P)-binding domain"/>
    <property type="match status" value="1"/>
</dbReference>
<dbReference type="OrthoDB" id="2019015at2759"/>
<dbReference type="GO" id="GO:0005737">
    <property type="term" value="C:cytoplasm"/>
    <property type="evidence" value="ECO:0007669"/>
    <property type="project" value="UniProtKB-SubCell"/>
</dbReference>
<evidence type="ECO:0000259" key="9">
    <source>
        <dbReference type="Pfam" id="PF01593"/>
    </source>
</evidence>
<evidence type="ECO:0000256" key="6">
    <source>
        <dbReference type="ARBA" id="ARBA00022827"/>
    </source>
</evidence>
<gene>
    <name evidence="10" type="ORF">KP509_23G033200</name>
</gene>
<keyword evidence="7" id="KW-0560">Oxidoreductase</keyword>
<dbReference type="AlphaFoldDB" id="A0A8T2RYR4"/>
<evidence type="ECO:0000256" key="3">
    <source>
        <dbReference type="ARBA" id="ARBA00005995"/>
    </source>
</evidence>
<keyword evidence="11" id="KW-1185">Reference proteome</keyword>
<comment type="cofactor">
    <cofactor evidence="1">
        <name>FAD</name>
        <dbReference type="ChEBI" id="CHEBI:57692"/>
    </cofactor>
</comment>
<evidence type="ECO:0000256" key="5">
    <source>
        <dbReference type="ARBA" id="ARBA00022630"/>
    </source>
</evidence>
<keyword evidence="6" id="KW-0274">FAD</keyword>
<keyword evidence="5" id="KW-0285">Flavoprotein</keyword>
<evidence type="ECO:0000256" key="8">
    <source>
        <dbReference type="SAM" id="MobiDB-lite"/>
    </source>
</evidence>
<dbReference type="InterPro" id="IPR036188">
    <property type="entry name" value="FAD/NAD-bd_sf"/>
</dbReference>
<dbReference type="InterPro" id="IPR002937">
    <property type="entry name" value="Amino_oxidase"/>
</dbReference>
<dbReference type="GO" id="GO:0046592">
    <property type="term" value="F:polyamine oxidase activity"/>
    <property type="evidence" value="ECO:0007669"/>
    <property type="project" value="TreeGrafter"/>
</dbReference>
<evidence type="ECO:0000256" key="1">
    <source>
        <dbReference type="ARBA" id="ARBA00001974"/>
    </source>
</evidence>
<comment type="caution">
    <text evidence="10">The sequence shown here is derived from an EMBL/GenBank/DDBJ whole genome shotgun (WGS) entry which is preliminary data.</text>
</comment>
<evidence type="ECO:0000256" key="2">
    <source>
        <dbReference type="ARBA" id="ARBA00004496"/>
    </source>
</evidence>